<gene>
    <name evidence="2" type="ORF">EG850_01825</name>
</gene>
<name>A0A3P3W1H9_9MICO</name>
<sequence>MSADKPTPAVYRRRRLVALVALLVTIALLWWGIAALVGSGGSSDPTPTPTAAAAESAPATTPASEPTPAATEEPTAEPEPEPTSEPPAEPQACTPAQVTVTARTDAEFYGADAQPQFSFHLANTSDTPCILDVGTAAQEFKVTSGSDVIWVSTHCQVDPASQLVQLEPGHEQDAPAITWVRERSTPDTCEGERPSAVAGGSYYNLTVTVGGISSGPTIFVLE</sequence>
<dbReference type="Proteomes" id="UP000274391">
    <property type="component" value="Unassembled WGS sequence"/>
</dbReference>
<dbReference type="OrthoDB" id="5189092at2"/>
<evidence type="ECO:0008006" key="4">
    <source>
        <dbReference type="Google" id="ProtNLM"/>
    </source>
</evidence>
<protein>
    <recommendedName>
        <fullName evidence="4">DUF4232 domain-containing protein</fullName>
    </recommendedName>
</protein>
<evidence type="ECO:0000313" key="2">
    <source>
        <dbReference type="EMBL" id="RRJ88208.1"/>
    </source>
</evidence>
<dbReference type="EMBL" id="RQVS01000002">
    <property type="protein sequence ID" value="RRJ88208.1"/>
    <property type="molecule type" value="Genomic_DNA"/>
</dbReference>
<proteinExistence type="predicted"/>
<feature type="region of interest" description="Disordered" evidence="1">
    <location>
        <begin position="40"/>
        <end position="95"/>
    </location>
</feature>
<evidence type="ECO:0000256" key="1">
    <source>
        <dbReference type="SAM" id="MobiDB-lite"/>
    </source>
</evidence>
<dbReference type="RefSeq" id="WP_124969265.1">
    <property type="nucleotide sequence ID" value="NZ_RQVS01000002.1"/>
</dbReference>
<keyword evidence="3" id="KW-1185">Reference proteome</keyword>
<dbReference type="AlphaFoldDB" id="A0A3P3W1H9"/>
<comment type="caution">
    <text evidence="2">The sequence shown here is derived from an EMBL/GenBank/DDBJ whole genome shotgun (WGS) entry which is preliminary data.</text>
</comment>
<organism evidence="2 3">
    <name type="scientific">Gulosibacter macacae</name>
    <dbReference type="NCBI Taxonomy" id="2488791"/>
    <lineage>
        <taxon>Bacteria</taxon>
        <taxon>Bacillati</taxon>
        <taxon>Actinomycetota</taxon>
        <taxon>Actinomycetes</taxon>
        <taxon>Micrococcales</taxon>
        <taxon>Microbacteriaceae</taxon>
        <taxon>Gulosibacter</taxon>
    </lineage>
</organism>
<reference evidence="2 3" key="1">
    <citation type="submission" date="2018-11" db="EMBL/GenBank/DDBJ databases">
        <title>YIM 102482-1 draft genome.</title>
        <authorList>
            <person name="Li G."/>
            <person name="Jiang Y."/>
        </authorList>
    </citation>
    <scope>NUCLEOTIDE SEQUENCE [LARGE SCALE GENOMIC DNA]</scope>
    <source>
        <strain evidence="2 3">YIM 102482-1</strain>
    </source>
</reference>
<evidence type="ECO:0000313" key="3">
    <source>
        <dbReference type="Proteomes" id="UP000274391"/>
    </source>
</evidence>
<feature type="compositionally biased region" description="Low complexity" evidence="1">
    <location>
        <begin position="49"/>
        <end position="73"/>
    </location>
</feature>
<accession>A0A3P3W1H9</accession>